<reference evidence="5" key="1">
    <citation type="submission" date="2021-02" db="EMBL/GenBank/DDBJ databases">
        <authorList>
            <person name="Nowell W R."/>
        </authorList>
    </citation>
    <scope>NUCLEOTIDE SEQUENCE</scope>
</reference>
<dbReference type="GO" id="GO:0016787">
    <property type="term" value="F:hydrolase activity"/>
    <property type="evidence" value="ECO:0007669"/>
    <property type="project" value="UniProtKB-KW"/>
</dbReference>
<accession>A0A813P8C2</accession>
<dbReference type="InterPro" id="IPR050300">
    <property type="entry name" value="GDXG_lipolytic_enzyme"/>
</dbReference>
<sequence>TRIIEWCFNIPFYDTLSFMLDICDKIKYRHYDDKSVLTEDSYIEGVRVRIYDAVNATKVPQSNRKALVLFFHGGGFFFGGIGSHDTMNYYLAKYSGTKVVTVDYRLSPGVRYPDAIDDSVRVTRYILQHSQKYNVDLTRVFLAGDSAGANLAIIVERRLRNELFYPIRAEILLYPLMQLVNYMLPSYQKYLKYELLSVVTEDFLYQVPNYYLNTTFERSKLFKNQHLSKQDLNKFYSIINKQWLNQSDINDRSYDSNKPLSDDYYITSTNECHPDTSKLFHDDISPLLSSTNIISQTPSTFLVSCEYDVLLSDSLLYWKRLKDAHVEVEYRHYYIFHGAMTFVDWPVTFTDAFEIIEDSAEFIRNKI</sequence>
<gene>
    <name evidence="5" type="ORF">GPM918_LOCUS492</name>
    <name evidence="6" type="ORF">SRO942_LOCUS493</name>
</gene>
<dbReference type="PROSITE" id="PS01174">
    <property type="entry name" value="LIPASE_GDXG_SER"/>
    <property type="match status" value="1"/>
</dbReference>
<name>A0A813P8C2_9BILA</name>
<evidence type="ECO:0000313" key="7">
    <source>
        <dbReference type="Proteomes" id="UP000663829"/>
    </source>
</evidence>
<dbReference type="PANTHER" id="PTHR48081">
    <property type="entry name" value="AB HYDROLASE SUPERFAMILY PROTEIN C4A8.06C"/>
    <property type="match status" value="1"/>
</dbReference>
<dbReference type="EMBL" id="CAJNOQ010000038">
    <property type="protein sequence ID" value="CAF0745065.1"/>
    <property type="molecule type" value="Genomic_DNA"/>
</dbReference>
<feature type="active site" evidence="3">
    <location>
        <position position="146"/>
    </location>
</feature>
<evidence type="ECO:0000256" key="2">
    <source>
        <dbReference type="ARBA" id="ARBA00022801"/>
    </source>
</evidence>
<dbReference type="Pfam" id="PF07859">
    <property type="entry name" value="Abhydrolase_3"/>
    <property type="match status" value="2"/>
</dbReference>
<feature type="non-terminal residue" evidence="5">
    <location>
        <position position="367"/>
    </location>
</feature>
<comment type="caution">
    <text evidence="5">The sequence shown here is derived from an EMBL/GenBank/DDBJ whole genome shotgun (WGS) entry which is preliminary data.</text>
</comment>
<dbReference type="InterPro" id="IPR029058">
    <property type="entry name" value="AB_hydrolase_fold"/>
</dbReference>
<keyword evidence="2" id="KW-0378">Hydrolase</keyword>
<evidence type="ECO:0000256" key="1">
    <source>
        <dbReference type="ARBA" id="ARBA00010515"/>
    </source>
</evidence>
<dbReference type="Gene3D" id="3.40.50.1820">
    <property type="entry name" value="alpha/beta hydrolase"/>
    <property type="match status" value="1"/>
</dbReference>
<dbReference type="Proteomes" id="UP000663829">
    <property type="component" value="Unassembled WGS sequence"/>
</dbReference>
<dbReference type="InterPro" id="IPR013094">
    <property type="entry name" value="AB_hydrolase_3"/>
</dbReference>
<dbReference type="EMBL" id="CAJOBC010000038">
    <property type="protein sequence ID" value="CAF3523753.1"/>
    <property type="molecule type" value="Genomic_DNA"/>
</dbReference>
<evidence type="ECO:0000256" key="3">
    <source>
        <dbReference type="PROSITE-ProRule" id="PRU10038"/>
    </source>
</evidence>
<dbReference type="OrthoDB" id="408631at2759"/>
<evidence type="ECO:0000259" key="4">
    <source>
        <dbReference type="Pfam" id="PF07859"/>
    </source>
</evidence>
<feature type="domain" description="Alpha/beta hydrolase fold-3" evidence="4">
    <location>
        <begin position="276"/>
        <end position="333"/>
    </location>
</feature>
<protein>
    <recommendedName>
        <fullName evidence="4">Alpha/beta hydrolase fold-3 domain-containing protein</fullName>
    </recommendedName>
</protein>
<keyword evidence="7" id="KW-1185">Reference proteome</keyword>
<evidence type="ECO:0000313" key="5">
    <source>
        <dbReference type="EMBL" id="CAF0745065.1"/>
    </source>
</evidence>
<proteinExistence type="inferred from homology"/>
<evidence type="ECO:0000313" key="6">
    <source>
        <dbReference type="EMBL" id="CAF3523753.1"/>
    </source>
</evidence>
<organism evidence="5 7">
    <name type="scientific">Didymodactylos carnosus</name>
    <dbReference type="NCBI Taxonomy" id="1234261"/>
    <lineage>
        <taxon>Eukaryota</taxon>
        <taxon>Metazoa</taxon>
        <taxon>Spiralia</taxon>
        <taxon>Gnathifera</taxon>
        <taxon>Rotifera</taxon>
        <taxon>Eurotatoria</taxon>
        <taxon>Bdelloidea</taxon>
        <taxon>Philodinida</taxon>
        <taxon>Philodinidae</taxon>
        <taxon>Didymodactylos</taxon>
    </lineage>
</organism>
<comment type="similarity">
    <text evidence="1">Belongs to the 'GDXG' lipolytic enzyme family.</text>
</comment>
<dbReference type="PANTHER" id="PTHR48081:SF8">
    <property type="entry name" value="ALPHA_BETA HYDROLASE FOLD-3 DOMAIN-CONTAINING PROTEIN-RELATED"/>
    <property type="match status" value="1"/>
</dbReference>
<dbReference type="Proteomes" id="UP000681722">
    <property type="component" value="Unassembled WGS sequence"/>
</dbReference>
<dbReference type="AlphaFoldDB" id="A0A813P8C2"/>
<dbReference type="InterPro" id="IPR033140">
    <property type="entry name" value="Lipase_GDXG_put_SER_AS"/>
</dbReference>
<dbReference type="SUPFAM" id="SSF53474">
    <property type="entry name" value="alpha/beta-Hydrolases"/>
    <property type="match status" value="1"/>
</dbReference>
<feature type="domain" description="Alpha/beta hydrolase fold-3" evidence="4">
    <location>
        <begin position="68"/>
        <end position="212"/>
    </location>
</feature>